<evidence type="ECO:0000256" key="2">
    <source>
        <dbReference type="ARBA" id="ARBA00023125"/>
    </source>
</evidence>
<dbReference type="PROSITE" id="PS51077">
    <property type="entry name" value="HTH_ICLR"/>
    <property type="match status" value="1"/>
</dbReference>
<feature type="domain" description="IclR-ED" evidence="7">
    <location>
        <begin position="72"/>
        <end position="251"/>
    </location>
</feature>
<evidence type="ECO:0000313" key="9">
    <source>
        <dbReference type="Proteomes" id="UP000198749"/>
    </source>
</evidence>
<reference evidence="9" key="1">
    <citation type="submission" date="2016-10" db="EMBL/GenBank/DDBJ databases">
        <authorList>
            <person name="Varghese N."/>
            <person name="Submissions S."/>
        </authorList>
    </citation>
    <scope>NUCLEOTIDE SEQUENCE [LARGE SCALE GENOMIC DNA]</scope>
    <source>
        <strain evidence="9">DSM 18887</strain>
    </source>
</reference>
<dbReference type="InterPro" id="IPR029016">
    <property type="entry name" value="GAF-like_dom_sf"/>
</dbReference>
<proteinExistence type="predicted"/>
<dbReference type="GO" id="GO:0045892">
    <property type="term" value="P:negative regulation of DNA-templated transcription"/>
    <property type="evidence" value="ECO:0007669"/>
    <property type="project" value="TreeGrafter"/>
</dbReference>
<dbReference type="STRING" id="355243.SAMN03080615_00071"/>
<dbReference type="InterPro" id="IPR005471">
    <property type="entry name" value="Tscrpt_reg_IclR_N"/>
</dbReference>
<dbReference type="OrthoDB" id="9807558at2"/>
<keyword evidence="2" id="KW-0238">DNA-binding</keyword>
<dbReference type="GO" id="GO:0003677">
    <property type="term" value="F:DNA binding"/>
    <property type="evidence" value="ECO:0007669"/>
    <property type="project" value="UniProtKB-KW"/>
</dbReference>
<dbReference type="SMART" id="SM00346">
    <property type="entry name" value="HTH_ICLR"/>
    <property type="match status" value="1"/>
</dbReference>
<sequence length="256" mass="28258">MSDTKPEARIQVIDRATLLLDVISRYSKPVKLKVLSADAGLHPSTAHRILHSLIDNRFVERSSAGEYRLGQRLLQLSNRLHTDIDLRAVAMPYMEKLRDKLGETINLTIREGDVVIYFEKATPNRMMHVQQIVGSRAPLHVTGVGKLMLGISGEQEIAGYAQRTNLPAYTRNTFNSLEALTEECLTSAQRGYALDNEEAEIGVGCIGVLIYDQSNQPVAGLSLSAPIDRRRDEWIGELVQAGNAISEQLGYGKSSG</sequence>
<dbReference type="Pfam" id="PF01614">
    <property type="entry name" value="IclR_C"/>
    <property type="match status" value="1"/>
</dbReference>
<keyword evidence="9" id="KW-1185">Reference proteome</keyword>
<keyword evidence="3" id="KW-0804">Transcription</keyword>
<organism evidence="8 9">
    <name type="scientific">Amphritea atlantica</name>
    <dbReference type="NCBI Taxonomy" id="355243"/>
    <lineage>
        <taxon>Bacteria</taxon>
        <taxon>Pseudomonadati</taxon>
        <taxon>Pseudomonadota</taxon>
        <taxon>Gammaproteobacteria</taxon>
        <taxon>Oceanospirillales</taxon>
        <taxon>Oceanospirillaceae</taxon>
        <taxon>Amphritea</taxon>
    </lineage>
</organism>
<dbReference type="Pfam" id="PF09339">
    <property type="entry name" value="HTH_IclR"/>
    <property type="match status" value="1"/>
</dbReference>
<dbReference type="GO" id="GO:0003700">
    <property type="term" value="F:DNA-binding transcription factor activity"/>
    <property type="evidence" value="ECO:0007669"/>
    <property type="project" value="TreeGrafter"/>
</dbReference>
<name>A0A1H9CN31_9GAMM</name>
<evidence type="ECO:0000259" key="7">
    <source>
        <dbReference type="PROSITE" id="PS51078"/>
    </source>
</evidence>
<dbReference type="InterPro" id="IPR036390">
    <property type="entry name" value="WH_DNA-bd_sf"/>
</dbReference>
<dbReference type="Gene3D" id="3.30.450.40">
    <property type="match status" value="1"/>
</dbReference>
<evidence type="ECO:0000259" key="6">
    <source>
        <dbReference type="PROSITE" id="PS51077"/>
    </source>
</evidence>
<gene>
    <name evidence="8" type="ORF">SAMN03080615_00071</name>
</gene>
<dbReference type="AlphaFoldDB" id="A0A1H9CN31"/>
<dbReference type="PROSITE" id="PS51078">
    <property type="entry name" value="ICLR_ED"/>
    <property type="match status" value="1"/>
</dbReference>
<dbReference type="Proteomes" id="UP000198749">
    <property type="component" value="Unassembled WGS sequence"/>
</dbReference>
<accession>A0A1H9CN31</accession>
<dbReference type="SUPFAM" id="SSF55781">
    <property type="entry name" value="GAF domain-like"/>
    <property type="match status" value="1"/>
</dbReference>
<evidence type="ECO:0000256" key="4">
    <source>
        <dbReference type="ARBA" id="ARBA00040379"/>
    </source>
</evidence>
<evidence type="ECO:0000256" key="3">
    <source>
        <dbReference type="ARBA" id="ARBA00023163"/>
    </source>
</evidence>
<evidence type="ECO:0000256" key="1">
    <source>
        <dbReference type="ARBA" id="ARBA00023015"/>
    </source>
</evidence>
<keyword evidence="1" id="KW-0805">Transcription regulation</keyword>
<dbReference type="RefSeq" id="WP_091352428.1">
    <property type="nucleotide sequence ID" value="NZ_AP025284.1"/>
</dbReference>
<evidence type="ECO:0000313" key="8">
    <source>
        <dbReference type="EMBL" id="SEQ02610.1"/>
    </source>
</evidence>
<protein>
    <recommendedName>
        <fullName evidence="4">HTH-type transcriptional repressor AllR</fullName>
    </recommendedName>
    <alternativeName>
        <fullName evidence="5">Negative regulator of allantoin and glyoxylate utilization operons</fullName>
    </alternativeName>
</protein>
<dbReference type="InterPro" id="IPR036388">
    <property type="entry name" value="WH-like_DNA-bd_sf"/>
</dbReference>
<dbReference type="SUPFAM" id="SSF46785">
    <property type="entry name" value="Winged helix' DNA-binding domain"/>
    <property type="match status" value="1"/>
</dbReference>
<dbReference type="InterPro" id="IPR014757">
    <property type="entry name" value="Tscrpt_reg_IclR_C"/>
</dbReference>
<dbReference type="PANTHER" id="PTHR30136">
    <property type="entry name" value="HELIX-TURN-HELIX TRANSCRIPTIONAL REGULATOR, ICLR FAMILY"/>
    <property type="match status" value="1"/>
</dbReference>
<dbReference type="InterPro" id="IPR050707">
    <property type="entry name" value="HTH_MetabolicPath_Reg"/>
</dbReference>
<dbReference type="EMBL" id="FOGB01000001">
    <property type="protein sequence ID" value="SEQ02610.1"/>
    <property type="molecule type" value="Genomic_DNA"/>
</dbReference>
<dbReference type="PANTHER" id="PTHR30136:SF24">
    <property type="entry name" value="HTH-TYPE TRANSCRIPTIONAL REPRESSOR ALLR"/>
    <property type="match status" value="1"/>
</dbReference>
<dbReference type="Gene3D" id="1.10.10.10">
    <property type="entry name" value="Winged helix-like DNA-binding domain superfamily/Winged helix DNA-binding domain"/>
    <property type="match status" value="1"/>
</dbReference>
<evidence type="ECO:0000256" key="5">
    <source>
        <dbReference type="ARBA" id="ARBA00042627"/>
    </source>
</evidence>
<feature type="domain" description="HTH iclR-type" evidence="6">
    <location>
        <begin position="10"/>
        <end position="71"/>
    </location>
</feature>